<dbReference type="Proteomes" id="UP001189429">
    <property type="component" value="Unassembled WGS sequence"/>
</dbReference>
<proteinExistence type="predicted"/>
<dbReference type="EMBL" id="CAUYUJ010017014">
    <property type="protein sequence ID" value="CAK0870899.1"/>
    <property type="molecule type" value="Genomic_DNA"/>
</dbReference>
<keyword evidence="3" id="KW-1185">Reference proteome</keyword>
<gene>
    <name evidence="2" type="ORF">PCOR1329_LOCUS56882</name>
</gene>
<feature type="compositionally biased region" description="Basic and acidic residues" evidence="1">
    <location>
        <begin position="203"/>
        <end position="222"/>
    </location>
</feature>
<comment type="caution">
    <text evidence="2">The sequence shown here is derived from an EMBL/GenBank/DDBJ whole genome shotgun (WGS) entry which is preliminary data.</text>
</comment>
<feature type="region of interest" description="Disordered" evidence="1">
    <location>
        <begin position="202"/>
        <end position="222"/>
    </location>
</feature>
<feature type="compositionally biased region" description="Basic and acidic residues" evidence="1">
    <location>
        <begin position="88"/>
        <end position="109"/>
    </location>
</feature>
<protein>
    <submittedName>
        <fullName evidence="2">Uncharacterized protein</fullName>
    </submittedName>
</protein>
<evidence type="ECO:0000313" key="3">
    <source>
        <dbReference type="Proteomes" id="UP001189429"/>
    </source>
</evidence>
<evidence type="ECO:0000313" key="2">
    <source>
        <dbReference type="EMBL" id="CAK0870899.1"/>
    </source>
</evidence>
<feature type="region of interest" description="Disordered" evidence="1">
    <location>
        <begin position="1"/>
        <end position="109"/>
    </location>
</feature>
<accession>A0ABN9VFS5</accession>
<name>A0ABN9VFS5_9DINO</name>
<feature type="compositionally biased region" description="Low complexity" evidence="1">
    <location>
        <begin position="75"/>
        <end position="86"/>
    </location>
</feature>
<organism evidence="2 3">
    <name type="scientific">Prorocentrum cordatum</name>
    <dbReference type="NCBI Taxonomy" id="2364126"/>
    <lineage>
        <taxon>Eukaryota</taxon>
        <taxon>Sar</taxon>
        <taxon>Alveolata</taxon>
        <taxon>Dinophyceae</taxon>
        <taxon>Prorocentrales</taxon>
        <taxon>Prorocentraceae</taxon>
        <taxon>Prorocentrum</taxon>
    </lineage>
</organism>
<evidence type="ECO:0000256" key="1">
    <source>
        <dbReference type="SAM" id="MobiDB-lite"/>
    </source>
</evidence>
<sequence>MPTTPSPLLSMAELQGLRPRHGAAPRPPGFGGQVRPPQVFAQKLKSTKEEDCGVPPGSWIATPQRRVSETERGRSSSSSGTSAAATNIKEELVEGNKGDKEEIKEGARDVAKENDAWPSVVQLQAAKHKAEELAAVIQAKVAARGGAVQPQRGCGSGTRVEETVLKDVEKDCMEEEESCWKKSEGLRQVWHWLVSRVLVEQMPTKDEPPKERSTKQERLERKHEELQGLVQRSRSVSIRRDLHRIELGQAVAAAAEPKATPKPRFPSSRGAAASAGCAVAGGYEVEYTGKYTLRDGSAGDLSAGPEEATGVRPALHSSGREAEEPGPSLGGGQESVGQCAPTASAKSRNYKKREKKEKITESGLAQRLLADYGLAYSEEMVHVASGAVRRVLVGVPQSLRLEVLETLQNKSFDLFED</sequence>
<reference evidence="2" key="1">
    <citation type="submission" date="2023-10" db="EMBL/GenBank/DDBJ databases">
        <authorList>
            <person name="Chen Y."/>
            <person name="Shah S."/>
            <person name="Dougan E. K."/>
            <person name="Thang M."/>
            <person name="Chan C."/>
        </authorList>
    </citation>
    <scope>NUCLEOTIDE SEQUENCE [LARGE SCALE GENOMIC DNA]</scope>
</reference>
<feature type="region of interest" description="Disordered" evidence="1">
    <location>
        <begin position="298"/>
        <end position="356"/>
    </location>
</feature>